<gene>
    <name evidence="2" type="ORF">M408DRAFT_25090</name>
</gene>
<reference evidence="2 3" key="1">
    <citation type="submission" date="2014-04" db="EMBL/GenBank/DDBJ databases">
        <authorList>
            <consortium name="DOE Joint Genome Institute"/>
            <person name="Kuo A."/>
            <person name="Zuccaro A."/>
            <person name="Kohler A."/>
            <person name="Nagy L.G."/>
            <person name="Floudas D."/>
            <person name="Copeland A."/>
            <person name="Barry K.W."/>
            <person name="Cichocki N."/>
            <person name="Veneault-Fourrey C."/>
            <person name="LaButti K."/>
            <person name="Lindquist E.A."/>
            <person name="Lipzen A."/>
            <person name="Lundell T."/>
            <person name="Morin E."/>
            <person name="Murat C."/>
            <person name="Sun H."/>
            <person name="Tunlid A."/>
            <person name="Henrissat B."/>
            <person name="Grigoriev I.V."/>
            <person name="Hibbett D.S."/>
            <person name="Martin F."/>
            <person name="Nordberg H.P."/>
            <person name="Cantor M.N."/>
            <person name="Hua S.X."/>
        </authorList>
    </citation>
    <scope>NUCLEOTIDE SEQUENCE [LARGE SCALE GENOMIC DNA]</scope>
    <source>
        <strain evidence="2 3">MAFF 305830</strain>
    </source>
</reference>
<feature type="compositionally biased region" description="Polar residues" evidence="1">
    <location>
        <begin position="19"/>
        <end position="32"/>
    </location>
</feature>
<dbReference type="Proteomes" id="UP000054097">
    <property type="component" value="Unassembled WGS sequence"/>
</dbReference>
<protein>
    <submittedName>
        <fullName evidence="2">Uncharacterized protein</fullName>
    </submittedName>
</protein>
<reference evidence="3" key="2">
    <citation type="submission" date="2015-01" db="EMBL/GenBank/DDBJ databases">
        <title>Evolutionary Origins and Diversification of the Mycorrhizal Mutualists.</title>
        <authorList>
            <consortium name="DOE Joint Genome Institute"/>
            <consortium name="Mycorrhizal Genomics Consortium"/>
            <person name="Kohler A."/>
            <person name="Kuo A."/>
            <person name="Nagy L.G."/>
            <person name="Floudas D."/>
            <person name="Copeland A."/>
            <person name="Barry K.W."/>
            <person name="Cichocki N."/>
            <person name="Veneault-Fourrey C."/>
            <person name="LaButti K."/>
            <person name="Lindquist E.A."/>
            <person name="Lipzen A."/>
            <person name="Lundell T."/>
            <person name="Morin E."/>
            <person name="Murat C."/>
            <person name="Riley R."/>
            <person name="Ohm R."/>
            <person name="Sun H."/>
            <person name="Tunlid A."/>
            <person name="Henrissat B."/>
            <person name="Grigoriev I.V."/>
            <person name="Hibbett D.S."/>
            <person name="Martin F."/>
        </authorList>
    </citation>
    <scope>NUCLEOTIDE SEQUENCE [LARGE SCALE GENOMIC DNA]</scope>
    <source>
        <strain evidence="3">MAFF 305830</strain>
    </source>
</reference>
<accession>A0A0C3B5R2</accession>
<keyword evidence="3" id="KW-1185">Reference proteome</keyword>
<dbReference type="HOGENOM" id="CLU_2943265_0_0_1"/>
<organism evidence="2 3">
    <name type="scientific">Serendipita vermifera MAFF 305830</name>
    <dbReference type="NCBI Taxonomy" id="933852"/>
    <lineage>
        <taxon>Eukaryota</taxon>
        <taxon>Fungi</taxon>
        <taxon>Dikarya</taxon>
        <taxon>Basidiomycota</taxon>
        <taxon>Agaricomycotina</taxon>
        <taxon>Agaricomycetes</taxon>
        <taxon>Sebacinales</taxon>
        <taxon>Serendipitaceae</taxon>
        <taxon>Serendipita</taxon>
    </lineage>
</organism>
<proteinExistence type="predicted"/>
<evidence type="ECO:0000256" key="1">
    <source>
        <dbReference type="SAM" id="MobiDB-lite"/>
    </source>
</evidence>
<dbReference type="AlphaFoldDB" id="A0A0C3B5R2"/>
<name>A0A0C3B5R2_SERVB</name>
<dbReference type="EMBL" id="KN824303">
    <property type="protein sequence ID" value="KIM26821.1"/>
    <property type="molecule type" value="Genomic_DNA"/>
</dbReference>
<evidence type="ECO:0000313" key="2">
    <source>
        <dbReference type="EMBL" id="KIM26821.1"/>
    </source>
</evidence>
<sequence>MLEDSRKPTELIQLERNVQDGQGEQNPIQSRGYNRDFSEILNIWFHKYQKVKSDPGPVVH</sequence>
<evidence type="ECO:0000313" key="3">
    <source>
        <dbReference type="Proteomes" id="UP000054097"/>
    </source>
</evidence>
<feature type="region of interest" description="Disordered" evidence="1">
    <location>
        <begin position="1"/>
        <end position="32"/>
    </location>
</feature>